<feature type="region of interest" description="Disordered" evidence="1">
    <location>
        <begin position="1"/>
        <end position="62"/>
    </location>
</feature>
<evidence type="ECO:0000313" key="2">
    <source>
        <dbReference type="EMBL" id="PRF53459.1"/>
    </source>
</evidence>
<organism evidence="2 3">
    <name type="scientific">Burkholderia multivorans</name>
    <dbReference type="NCBI Taxonomy" id="87883"/>
    <lineage>
        <taxon>Bacteria</taxon>
        <taxon>Pseudomonadati</taxon>
        <taxon>Pseudomonadota</taxon>
        <taxon>Betaproteobacteria</taxon>
        <taxon>Burkholderiales</taxon>
        <taxon>Burkholderiaceae</taxon>
        <taxon>Burkholderia</taxon>
        <taxon>Burkholderia cepacia complex</taxon>
    </lineage>
</organism>
<feature type="compositionally biased region" description="Low complexity" evidence="1">
    <location>
        <begin position="39"/>
        <end position="51"/>
    </location>
</feature>
<proteinExistence type="predicted"/>
<reference evidence="2 3" key="1">
    <citation type="submission" date="2018-03" db="EMBL/GenBank/DDBJ databases">
        <authorList>
            <person name="Keele B.F."/>
        </authorList>
    </citation>
    <scope>NUCLEOTIDE SEQUENCE [LARGE SCALE GENOMIC DNA]</scope>
    <source>
        <strain evidence="2 3">AU19729</strain>
    </source>
</reference>
<dbReference type="AlphaFoldDB" id="A0A2S9M8R0"/>
<comment type="caution">
    <text evidence="2">The sequence shown here is derived from an EMBL/GenBank/DDBJ whole genome shotgun (WGS) entry which is preliminary data.</text>
</comment>
<sequence>MRRAPTIDAGRAHGGSHDAATRRIGAARASRARRDDRAAPAAPLADQAGSANRVTASRSASA</sequence>
<accession>A0A2S9M8R0</accession>
<feature type="compositionally biased region" description="Polar residues" evidence="1">
    <location>
        <begin position="52"/>
        <end position="62"/>
    </location>
</feature>
<evidence type="ECO:0000256" key="1">
    <source>
        <dbReference type="SAM" id="MobiDB-lite"/>
    </source>
</evidence>
<gene>
    <name evidence="2" type="ORF">C6Q15_29830</name>
</gene>
<evidence type="ECO:0000313" key="3">
    <source>
        <dbReference type="Proteomes" id="UP000238982"/>
    </source>
</evidence>
<dbReference type="Proteomes" id="UP000238982">
    <property type="component" value="Unassembled WGS sequence"/>
</dbReference>
<dbReference type="EMBL" id="PVGH01000115">
    <property type="protein sequence ID" value="PRF53459.1"/>
    <property type="molecule type" value="Genomic_DNA"/>
</dbReference>
<name>A0A2S9M8R0_9BURK</name>
<protein>
    <submittedName>
        <fullName evidence="2">Uncharacterized protein</fullName>
    </submittedName>
</protein>